<accession>A0A158EJQ7</accession>
<dbReference type="SUPFAM" id="SSF48403">
    <property type="entry name" value="Ankyrin repeat"/>
    <property type="match status" value="1"/>
</dbReference>
<evidence type="ECO:0000256" key="1">
    <source>
        <dbReference type="PROSITE-ProRule" id="PRU00023"/>
    </source>
</evidence>
<dbReference type="AlphaFoldDB" id="A0A158EJQ7"/>
<feature type="repeat" description="ANK" evidence="1">
    <location>
        <begin position="57"/>
        <end position="89"/>
    </location>
</feature>
<keyword evidence="3" id="KW-1185">Reference proteome</keyword>
<keyword evidence="1" id="KW-0040">ANK repeat</keyword>
<dbReference type="RefSeq" id="WP_062612040.1">
    <property type="nucleotide sequence ID" value="NZ_FCOX02000102.1"/>
</dbReference>
<dbReference type="OrthoDB" id="5657095at2"/>
<organism evidence="2 3">
    <name type="scientific">Caballeronia calidae</name>
    <dbReference type="NCBI Taxonomy" id="1777139"/>
    <lineage>
        <taxon>Bacteria</taxon>
        <taxon>Pseudomonadati</taxon>
        <taxon>Pseudomonadota</taxon>
        <taxon>Betaproteobacteria</taxon>
        <taxon>Burkholderiales</taxon>
        <taxon>Burkholderiaceae</taxon>
        <taxon>Caballeronia</taxon>
    </lineage>
</organism>
<dbReference type="PROSITE" id="PS50088">
    <property type="entry name" value="ANK_REPEAT"/>
    <property type="match status" value="1"/>
</dbReference>
<evidence type="ECO:0000313" key="3">
    <source>
        <dbReference type="Proteomes" id="UP000071859"/>
    </source>
</evidence>
<dbReference type="SMART" id="SM00248">
    <property type="entry name" value="ANK"/>
    <property type="match status" value="2"/>
</dbReference>
<dbReference type="EMBL" id="FCOX02000102">
    <property type="protein sequence ID" value="SAL06137.1"/>
    <property type="molecule type" value="Genomic_DNA"/>
</dbReference>
<gene>
    <name evidence="2" type="ORF">AWB78_07898</name>
</gene>
<dbReference type="Gene3D" id="1.25.40.20">
    <property type="entry name" value="Ankyrin repeat-containing domain"/>
    <property type="match status" value="1"/>
</dbReference>
<dbReference type="Pfam" id="PF12796">
    <property type="entry name" value="Ank_2"/>
    <property type="match status" value="1"/>
</dbReference>
<sequence length="269" mass="29779">MKIIDIATLVVLVALPVTSYAQFDYNDDLTRAVTAHYPPLIRLLITKGARQNTQDALGDTPLMKAIRSGDREITKLLLRYQPNAYLLNRSNHSAATEAVLADDPESLKAVLMQDDRLQVAQSLGLATKLNKRRALNMFAQMYGAAATDEIGQGFLHTPLTYFQPGSQLALAFSPTSAHPEVCATPSSTLLLQGKICKLEGARVTVEWETVTNLNNTDTQCSAQRHFRLERKADRAWDSKYLGVCGISPGYFSDIPASFDYRTFLIPELQ</sequence>
<evidence type="ECO:0000313" key="2">
    <source>
        <dbReference type="EMBL" id="SAL06137.1"/>
    </source>
</evidence>
<name>A0A158EJQ7_9BURK</name>
<dbReference type="InterPro" id="IPR002110">
    <property type="entry name" value="Ankyrin_rpt"/>
</dbReference>
<proteinExistence type="predicted"/>
<protein>
    <submittedName>
        <fullName evidence="2">Ankyrin repeats (3 copies)</fullName>
    </submittedName>
</protein>
<dbReference type="InterPro" id="IPR036770">
    <property type="entry name" value="Ankyrin_rpt-contain_sf"/>
</dbReference>
<dbReference type="Proteomes" id="UP000071859">
    <property type="component" value="Unassembled WGS sequence"/>
</dbReference>
<reference evidence="2" key="1">
    <citation type="submission" date="2016-01" db="EMBL/GenBank/DDBJ databases">
        <authorList>
            <person name="Peeters C."/>
        </authorList>
    </citation>
    <scope>NUCLEOTIDE SEQUENCE</scope>
    <source>
        <strain evidence="2">LMG 29321</strain>
    </source>
</reference>
<comment type="caution">
    <text evidence="2">The sequence shown here is derived from an EMBL/GenBank/DDBJ whole genome shotgun (WGS) entry which is preliminary data.</text>
</comment>